<dbReference type="SUPFAM" id="SSF54197">
    <property type="entry name" value="HIT-like"/>
    <property type="match status" value="1"/>
</dbReference>
<dbReference type="EMBL" id="SRMF01000001">
    <property type="protein sequence ID" value="TGG95514.1"/>
    <property type="molecule type" value="Genomic_DNA"/>
</dbReference>
<evidence type="ECO:0000256" key="1">
    <source>
        <dbReference type="PROSITE-ProRule" id="PRU00464"/>
    </source>
</evidence>
<feature type="domain" description="HIT" evidence="2">
    <location>
        <begin position="34"/>
        <end position="103"/>
    </location>
</feature>
<dbReference type="OrthoDB" id="9799145at2"/>
<keyword evidence="4" id="KW-1185">Reference proteome</keyword>
<dbReference type="Pfam" id="PF01230">
    <property type="entry name" value="HIT"/>
    <property type="match status" value="1"/>
</dbReference>
<dbReference type="AlphaFoldDB" id="A0A4Z0WCG4"/>
<dbReference type="InterPro" id="IPR036265">
    <property type="entry name" value="HIT-like_sf"/>
</dbReference>
<evidence type="ECO:0000259" key="2">
    <source>
        <dbReference type="PROSITE" id="PS51084"/>
    </source>
</evidence>
<dbReference type="Proteomes" id="UP000297475">
    <property type="component" value="Unassembled WGS sequence"/>
</dbReference>
<name>A0A4Z0WCG4_9GAMM</name>
<comment type="caution">
    <text evidence="1">Lacks conserved residue(s) required for the propagation of feature annotation.</text>
</comment>
<evidence type="ECO:0000313" key="4">
    <source>
        <dbReference type="Proteomes" id="UP000297475"/>
    </source>
</evidence>
<proteinExistence type="predicted"/>
<protein>
    <submittedName>
        <fullName evidence="3">HIT family protein</fullName>
    </submittedName>
</protein>
<reference evidence="3 4" key="1">
    <citation type="submission" date="2019-04" db="EMBL/GenBank/DDBJ databases">
        <title>Natronospirillum operosus gen. nov., sp. nov., a haloalkaliphilic satellite isolated from decaying biomass of laboratory culture of cyanobacterium Geitlerinema sp. and proposal of Natronospirillaceae fam. nov. and Saccharospirillaceae fam. nov.</title>
        <authorList>
            <person name="Kevbrin V."/>
            <person name="Boltyanskaya Y."/>
            <person name="Koziaeva V."/>
            <person name="Grouzdev D.S."/>
            <person name="Park M."/>
            <person name="Cho J."/>
        </authorList>
    </citation>
    <scope>NUCLEOTIDE SEQUENCE [LARGE SCALE GENOMIC DNA]</scope>
    <source>
        <strain evidence="3 4">G-116</strain>
    </source>
</reference>
<dbReference type="Gene3D" id="3.30.428.10">
    <property type="entry name" value="HIT-like"/>
    <property type="match status" value="1"/>
</dbReference>
<dbReference type="InterPro" id="IPR026026">
    <property type="entry name" value="HIT_Hint"/>
</dbReference>
<gene>
    <name evidence="3" type="ORF">E4656_03590</name>
</gene>
<dbReference type="GO" id="GO:0003824">
    <property type="term" value="F:catalytic activity"/>
    <property type="evidence" value="ECO:0007669"/>
    <property type="project" value="InterPro"/>
</dbReference>
<sequence length="147" mass="17077">MFELDYRLQSDCVWVGDFMLSRVLLMKDANYPWVIMVPKREGVSEIYQLDTDDQEQLIWESSFVASAMAEEFGADKMNVAALGNVVKQLHVHHVVRRRDDPAWPNPVWGRVPARLYTNAQLRDRVLRLQRCFTTSTFKPNEDVQASC</sequence>
<comment type="caution">
    <text evidence="3">The sequence shown here is derived from an EMBL/GenBank/DDBJ whole genome shotgun (WGS) entry which is preliminary data.</text>
</comment>
<dbReference type="InterPro" id="IPR011146">
    <property type="entry name" value="HIT-like"/>
</dbReference>
<dbReference type="PIRSF" id="PIRSF000714">
    <property type="entry name" value="HIT"/>
    <property type="match status" value="1"/>
</dbReference>
<organism evidence="3 4">
    <name type="scientific">Natronospirillum operosum</name>
    <dbReference type="NCBI Taxonomy" id="2759953"/>
    <lineage>
        <taxon>Bacteria</taxon>
        <taxon>Pseudomonadati</taxon>
        <taxon>Pseudomonadota</taxon>
        <taxon>Gammaproteobacteria</taxon>
        <taxon>Oceanospirillales</taxon>
        <taxon>Natronospirillaceae</taxon>
        <taxon>Natronospirillum</taxon>
    </lineage>
</organism>
<dbReference type="PROSITE" id="PS51084">
    <property type="entry name" value="HIT_2"/>
    <property type="match status" value="1"/>
</dbReference>
<evidence type="ECO:0000313" key="3">
    <source>
        <dbReference type="EMBL" id="TGG95514.1"/>
    </source>
</evidence>
<accession>A0A4Z0WCG4</accession>